<evidence type="ECO:0000313" key="1">
    <source>
        <dbReference type="EMBL" id="CAL4126520.1"/>
    </source>
</evidence>
<reference evidence="1 2" key="1">
    <citation type="submission" date="2024-05" db="EMBL/GenBank/DDBJ databases">
        <authorList>
            <person name="Wallberg A."/>
        </authorList>
    </citation>
    <scope>NUCLEOTIDE SEQUENCE [LARGE SCALE GENOMIC DNA]</scope>
</reference>
<dbReference type="AlphaFoldDB" id="A0AAV2RID6"/>
<protein>
    <submittedName>
        <fullName evidence="1">Uncharacterized protein</fullName>
    </submittedName>
</protein>
<keyword evidence="2" id="KW-1185">Reference proteome</keyword>
<evidence type="ECO:0000313" key="2">
    <source>
        <dbReference type="Proteomes" id="UP001497623"/>
    </source>
</evidence>
<organism evidence="1 2">
    <name type="scientific">Meganyctiphanes norvegica</name>
    <name type="common">Northern krill</name>
    <name type="synonym">Thysanopoda norvegica</name>
    <dbReference type="NCBI Taxonomy" id="48144"/>
    <lineage>
        <taxon>Eukaryota</taxon>
        <taxon>Metazoa</taxon>
        <taxon>Ecdysozoa</taxon>
        <taxon>Arthropoda</taxon>
        <taxon>Crustacea</taxon>
        <taxon>Multicrustacea</taxon>
        <taxon>Malacostraca</taxon>
        <taxon>Eumalacostraca</taxon>
        <taxon>Eucarida</taxon>
        <taxon>Euphausiacea</taxon>
        <taxon>Euphausiidae</taxon>
        <taxon>Meganyctiphanes</taxon>
    </lineage>
</organism>
<dbReference type="EMBL" id="CAXKWB010024696">
    <property type="protein sequence ID" value="CAL4126520.1"/>
    <property type="molecule type" value="Genomic_DNA"/>
</dbReference>
<comment type="caution">
    <text evidence="1">The sequence shown here is derived from an EMBL/GenBank/DDBJ whole genome shotgun (WGS) entry which is preliminary data.</text>
</comment>
<name>A0AAV2RID6_MEGNR</name>
<dbReference type="Proteomes" id="UP001497623">
    <property type="component" value="Unassembled WGS sequence"/>
</dbReference>
<accession>A0AAV2RID6</accession>
<sequence length="203" mass="22375">MSRCASPILSSETLSNQLSDSLPTYVSVDDINQHPGLSALLCNLGQRLTSAGVHRATQAKLDRQTIALNQSRRQYLDVAVLHRLTQDVVNKLPSESYPGESKLDNKDLNELCGALTLAELPDHMLLPVDDRKTDDGDDASLTNTAEHLFDVSPTIITAKVQQIVTPRHLKTLGRVLEQKLEADWTKLAAFLNPLGILYVIGLW</sequence>
<proteinExistence type="predicted"/>
<gene>
    <name evidence="1" type="ORF">MNOR_LOCUS25626</name>
</gene>